<evidence type="ECO:0000313" key="3">
    <source>
        <dbReference type="Proteomes" id="UP001152622"/>
    </source>
</evidence>
<proteinExistence type="predicted"/>
<dbReference type="AlphaFoldDB" id="A0A9Q1IEM0"/>
<keyword evidence="3" id="KW-1185">Reference proteome</keyword>
<protein>
    <submittedName>
        <fullName evidence="2">Uncharacterized protein</fullName>
    </submittedName>
</protein>
<evidence type="ECO:0000256" key="1">
    <source>
        <dbReference type="SAM" id="MobiDB-lite"/>
    </source>
</evidence>
<dbReference type="EMBL" id="JAINUF010000019">
    <property type="protein sequence ID" value="KAJ8336809.1"/>
    <property type="molecule type" value="Genomic_DNA"/>
</dbReference>
<accession>A0A9Q1IEM0</accession>
<gene>
    <name evidence="2" type="ORF">SKAU_G00380290</name>
</gene>
<feature type="compositionally biased region" description="Low complexity" evidence="1">
    <location>
        <begin position="96"/>
        <end position="110"/>
    </location>
</feature>
<feature type="compositionally biased region" description="Low complexity" evidence="1">
    <location>
        <begin position="61"/>
        <end position="83"/>
    </location>
</feature>
<evidence type="ECO:0000313" key="2">
    <source>
        <dbReference type="EMBL" id="KAJ8336809.1"/>
    </source>
</evidence>
<sequence>MRKVMKRSTPPCPGRPVLRCGSPGGVNSPLRSPLMPPPPLPRPHRADPPLHPADTPSQLHRSPPQSSAPGQSQSSPPSPARGSYEYSETRQSITRLSQEMSSLSQQVSQLSKELQEITRLLRPLLLGSQPIISAMTPTLTPPSSSTSAPNGPHLSRLGRHSRGLLLAPPPSQDTPPSSRLPLLRPSVAQRLPGTRPTPGGPHLELEMDEWGVQTEHISFIDEEDPPL</sequence>
<dbReference type="Proteomes" id="UP001152622">
    <property type="component" value="Chromosome 19"/>
</dbReference>
<feature type="region of interest" description="Disordered" evidence="1">
    <location>
        <begin position="135"/>
        <end position="210"/>
    </location>
</feature>
<feature type="compositionally biased region" description="Low complexity" evidence="1">
    <location>
        <begin position="175"/>
        <end position="201"/>
    </location>
</feature>
<name>A0A9Q1IEM0_SYNKA</name>
<reference evidence="2" key="1">
    <citation type="journal article" date="2023" name="Science">
        <title>Genome structures resolve the early diversification of teleost fishes.</title>
        <authorList>
            <person name="Parey E."/>
            <person name="Louis A."/>
            <person name="Montfort J."/>
            <person name="Bouchez O."/>
            <person name="Roques C."/>
            <person name="Iampietro C."/>
            <person name="Lluch J."/>
            <person name="Castinel A."/>
            <person name="Donnadieu C."/>
            <person name="Desvignes T."/>
            <person name="Floi Bucao C."/>
            <person name="Jouanno E."/>
            <person name="Wen M."/>
            <person name="Mejri S."/>
            <person name="Dirks R."/>
            <person name="Jansen H."/>
            <person name="Henkel C."/>
            <person name="Chen W.J."/>
            <person name="Zahm M."/>
            <person name="Cabau C."/>
            <person name="Klopp C."/>
            <person name="Thompson A.W."/>
            <person name="Robinson-Rechavi M."/>
            <person name="Braasch I."/>
            <person name="Lecointre G."/>
            <person name="Bobe J."/>
            <person name="Postlethwait J.H."/>
            <person name="Berthelot C."/>
            <person name="Roest Crollius H."/>
            <person name="Guiguen Y."/>
        </authorList>
    </citation>
    <scope>NUCLEOTIDE SEQUENCE</scope>
    <source>
        <strain evidence="2">WJC10195</strain>
    </source>
</reference>
<feature type="region of interest" description="Disordered" evidence="1">
    <location>
        <begin position="1"/>
        <end position="110"/>
    </location>
</feature>
<feature type="compositionally biased region" description="Low complexity" evidence="1">
    <location>
        <begin position="136"/>
        <end position="155"/>
    </location>
</feature>
<organism evidence="2 3">
    <name type="scientific">Synaphobranchus kaupii</name>
    <name type="common">Kaup's arrowtooth eel</name>
    <dbReference type="NCBI Taxonomy" id="118154"/>
    <lineage>
        <taxon>Eukaryota</taxon>
        <taxon>Metazoa</taxon>
        <taxon>Chordata</taxon>
        <taxon>Craniata</taxon>
        <taxon>Vertebrata</taxon>
        <taxon>Euteleostomi</taxon>
        <taxon>Actinopterygii</taxon>
        <taxon>Neopterygii</taxon>
        <taxon>Teleostei</taxon>
        <taxon>Anguilliformes</taxon>
        <taxon>Synaphobranchidae</taxon>
        <taxon>Synaphobranchus</taxon>
    </lineage>
</organism>
<comment type="caution">
    <text evidence="2">The sequence shown here is derived from an EMBL/GenBank/DDBJ whole genome shotgun (WGS) entry which is preliminary data.</text>
</comment>